<evidence type="ECO:0000256" key="1">
    <source>
        <dbReference type="SAM" id="MobiDB-lite"/>
    </source>
</evidence>
<protein>
    <submittedName>
        <fullName evidence="2">Uncharacterized protein</fullName>
    </submittedName>
</protein>
<proteinExistence type="predicted"/>
<reference evidence="2" key="1">
    <citation type="journal article" date="2020" name="Nature">
        <title>Giant virus diversity and host interactions through global metagenomics.</title>
        <authorList>
            <person name="Schulz F."/>
            <person name="Roux S."/>
            <person name="Paez-Espino D."/>
            <person name="Jungbluth S."/>
            <person name="Walsh D.A."/>
            <person name="Denef V.J."/>
            <person name="McMahon K.D."/>
            <person name="Konstantinidis K.T."/>
            <person name="Eloe-Fadrosh E.A."/>
            <person name="Kyrpides N.C."/>
            <person name="Woyke T."/>
        </authorList>
    </citation>
    <scope>NUCLEOTIDE SEQUENCE</scope>
    <source>
        <strain evidence="2">GVMAG-M-3300009068-24</strain>
    </source>
</reference>
<sequence>MGKQRQLARTKKDRRAKRARKTSRRTRGGNGEGQQSWRFFKEEPVPAQKGLWAKIGDMFSPSSKPVAPAPLAAGPSDQVVAQLSAQLGFSESDAQMFNSHAQRNGLSDQLYVQKALGFDGTDNAAKFTEEYGNKLQLALNIYREQGVRAPALMVAMSTYTKSQEKWGQ</sequence>
<feature type="compositionally biased region" description="Basic residues" evidence="1">
    <location>
        <begin position="1"/>
        <end position="27"/>
    </location>
</feature>
<evidence type="ECO:0000313" key="2">
    <source>
        <dbReference type="EMBL" id="QHT29650.1"/>
    </source>
</evidence>
<accession>A0A6C0EMU3</accession>
<name>A0A6C0EMU3_9ZZZZ</name>
<dbReference type="AlphaFoldDB" id="A0A6C0EMU3"/>
<organism evidence="2">
    <name type="scientific">viral metagenome</name>
    <dbReference type="NCBI Taxonomy" id="1070528"/>
    <lineage>
        <taxon>unclassified sequences</taxon>
        <taxon>metagenomes</taxon>
        <taxon>organismal metagenomes</taxon>
    </lineage>
</organism>
<feature type="region of interest" description="Disordered" evidence="1">
    <location>
        <begin position="1"/>
        <end position="43"/>
    </location>
</feature>
<dbReference type="EMBL" id="MN738881">
    <property type="protein sequence ID" value="QHT29650.1"/>
    <property type="molecule type" value="Genomic_DNA"/>
</dbReference>